<keyword evidence="6" id="KW-1185">Reference proteome</keyword>
<keyword evidence="1" id="KW-0805">Transcription regulation</keyword>
<dbReference type="GO" id="GO:0003677">
    <property type="term" value="F:DNA binding"/>
    <property type="evidence" value="ECO:0007669"/>
    <property type="project" value="UniProtKB-KW"/>
</dbReference>
<dbReference type="Gene3D" id="1.10.10.10">
    <property type="entry name" value="Winged helix-like DNA-binding domain superfamily/Winged helix DNA-binding domain"/>
    <property type="match status" value="1"/>
</dbReference>
<gene>
    <name evidence="5" type="ORF">GCM10017557_81910</name>
</gene>
<sequence length="92" mass="9905">MALLCARYEVSRTVVRAVLRQLESEGPVTTVPNHGPVVTELTVLDAKALLEVRSALEGLAGALFAERATAGQREQLGGVRRTSSTRFSSPER</sequence>
<dbReference type="EMBL" id="AP023440">
    <property type="protein sequence ID" value="BCL33332.1"/>
    <property type="molecule type" value="Genomic_DNA"/>
</dbReference>
<dbReference type="Pfam" id="PF00392">
    <property type="entry name" value="GntR"/>
    <property type="match status" value="1"/>
</dbReference>
<dbReference type="PANTHER" id="PTHR43537">
    <property type="entry name" value="TRANSCRIPTIONAL REGULATOR, GNTR FAMILY"/>
    <property type="match status" value="1"/>
</dbReference>
<feature type="domain" description="HTH gntR-type" evidence="4">
    <location>
        <begin position="4"/>
        <end position="37"/>
    </location>
</feature>
<evidence type="ECO:0000313" key="5">
    <source>
        <dbReference type="EMBL" id="BCL33332.1"/>
    </source>
</evidence>
<protein>
    <recommendedName>
        <fullName evidence="4">HTH gntR-type domain-containing protein</fullName>
    </recommendedName>
</protein>
<dbReference type="InterPro" id="IPR036390">
    <property type="entry name" value="WH_DNA-bd_sf"/>
</dbReference>
<evidence type="ECO:0000256" key="2">
    <source>
        <dbReference type="ARBA" id="ARBA00023125"/>
    </source>
</evidence>
<dbReference type="GO" id="GO:0003700">
    <property type="term" value="F:DNA-binding transcription factor activity"/>
    <property type="evidence" value="ECO:0007669"/>
    <property type="project" value="InterPro"/>
</dbReference>
<dbReference type="PANTHER" id="PTHR43537:SF49">
    <property type="entry name" value="TRANSCRIPTIONAL REGULATORY PROTEIN"/>
    <property type="match status" value="1"/>
</dbReference>
<keyword evidence="2" id="KW-0238">DNA-binding</keyword>
<dbReference type="SUPFAM" id="SSF46785">
    <property type="entry name" value="Winged helix' DNA-binding domain"/>
    <property type="match status" value="1"/>
</dbReference>
<reference evidence="5 6" key="1">
    <citation type="journal article" date="2014" name="Int. J. Syst. Evol. Microbiol.">
        <title>Complete genome sequence of Corynebacterium casei LMG S-19264T (=DSM 44701T), isolated from a smear-ripened cheese.</title>
        <authorList>
            <consortium name="US DOE Joint Genome Institute (JGI-PGF)"/>
            <person name="Walter F."/>
            <person name="Albersmeier A."/>
            <person name="Kalinowski J."/>
            <person name="Ruckert C."/>
        </authorList>
    </citation>
    <scope>NUCLEOTIDE SEQUENCE [LARGE SCALE GENOMIC DNA]</scope>
    <source>
        <strain evidence="5 6">JCM 4677</strain>
    </source>
</reference>
<evidence type="ECO:0000259" key="4">
    <source>
        <dbReference type="Pfam" id="PF00392"/>
    </source>
</evidence>
<dbReference type="AlphaFoldDB" id="A0A7G1PEA4"/>
<keyword evidence="3" id="KW-0804">Transcription</keyword>
<dbReference type="RefSeq" id="WP_198427969.1">
    <property type="nucleotide sequence ID" value="NZ_AP023440.1"/>
</dbReference>
<evidence type="ECO:0000313" key="6">
    <source>
        <dbReference type="Proteomes" id="UP000516444"/>
    </source>
</evidence>
<dbReference type="KEGG" id="sgm:GCM10017557_81910"/>
<name>A0A7G1PEA4_9ACTN</name>
<evidence type="ECO:0000256" key="1">
    <source>
        <dbReference type="ARBA" id="ARBA00023015"/>
    </source>
</evidence>
<organism evidence="5 6">
    <name type="scientific">Streptomyces aurantiacus</name>
    <dbReference type="NCBI Taxonomy" id="47760"/>
    <lineage>
        <taxon>Bacteria</taxon>
        <taxon>Bacillati</taxon>
        <taxon>Actinomycetota</taxon>
        <taxon>Actinomycetes</taxon>
        <taxon>Kitasatosporales</taxon>
        <taxon>Streptomycetaceae</taxon>
        <taxon>Streptomyces</taxon>
        <taxon>Streptomyces aurantiacus group</taxon>
    </lineage>
</organism>
<dbReference type="InterPro" id="IPR000524">
    <property type="entry name" value="Tscrpt_reg_HTH_GntR"/>
</dbReference>
<accession>A0A7G1PEA4</accession>
<dbReference type="Proteomes" id="UP000516444">
    <property type="component" value="Chromosome"/>
</dbReference>
<dbReference type="InterPro" id="IPR036388">
    <property type="entry name" value="WH-like_DNA-bd_sf"/>
</dbReference>
<evidence type="ECO:0000256" key="3">
    <source>
        <dbReference type="ARBA" id="ARBA00023163"/>
    </source>
</evidence>
<proteinExistence type="predicted"/>